<keyword evidence="5" id="KW-1185">Reference proteome</keyword>
<dbReference type="AlphaFoldDB" id="A0A8X6QTF9"/>
<evidence type="ECO:0000313" key="3">
    <source>
        <dbReference type="EMBL" id="GFT65541.1"/>
    </source>
</evidence>
<keyword evidence="1" id="KW-0378">Hydrolase</keyword>
<dbReference type="EMBL" id="BMAW01115284">
    <property type="protein sequence ID" value="GFT65541.1"/>
    <property type="molecule type" value="Genomic_DNA"/>
</dbReference>
<dbReference type="OrthoDB" id="6749331at2759"/>
<dbReference type="InterPro" id="IPR050344">
    <property type="entry name" value="Peptidase_M1_aminopeptidases"/>
</dbReference>
<dbReference type="GO" id="GO:0016020">
    <property type="term" value="C:membrane"/>
    <property type="evidence" value="ECO:0007669"/>
    <property type="project" value="TreeGrafter"/>
</dbReference>
<dbReference type="GO" id="GO:0043171">
    <property type="term" value="P:peptide catabolic process"/>
    <property type="evidence" value="ECO:0007669"/>
    <property type="project" value="TreeGrafter"/>
</dbReference>
<dbReference type="PANTHER" id="PTHR11533:SF276">
    <property type="entry name" value="GLUTAMYL AMINOPEPTIDASE"/>
    <property type="match status" value="1"/>
</dbReference>
<dbReference type="InterPro" id="IPR014782">
    <property type="entry name" value="Peptidase_M1_dom"/>
</dbReference>
<dbReference type="GO" id="GO:0070006">
    <property type="term" value="F:metalloaminopeptidase activity"/>
    <property type="evidence" value="ECO:0007669"/>
    <property type="project" value="TreeGrafter"/>
</dbReference>
<dbReference type="GO" id="GO:0006508">
    <property type="term" value="P:proteolysis"/>
    <property type="evidence" value="ECO:0007669"/>
    <property type="project" value="TreeGrafter"/>
</dbReference>
<comment type="caution">
    <text evidence="4">The sequence shown here is derived from an EMBL/GenBank/DDBJ whole genome shotgun (WGS) entry which is preliminary data.</text>
</comment>
<feature type="domain" description="Peptidase M1 membrane alanine aminopeptidase" evidence="2">
    <location>
        <begin position="1"/>
        <end position="34"/>
    </location>
</feature>
<gene>
    <name evidence="3" type="ORF">NPIL_603551</name>
    <name evidence="4" type="ORF">NPIL_66241</name>
</gene>
<organism evidence="4 5">
    <name type="scientific">Nephila pilipes</name>
    <name type="common">Giant wood spider</name>
    <name type="synonym">Nephila maculata</name>
    <dbReference type="NCBI Taxonomy" id="299642"/>
    <lineage>
        <taxon>Eukaryota</taxon>
        <taxon>Metazoa</taxon>
        <taxon>Ecdysozoa</taxon>
        <taxon>Arthropoda</taxon>
        <taxon>Chelicerata</taxon>
        <taxon>Arachnida</taxon>
        <taxon>Araneae</taxon>
        <taxon>Araneomorphae</taxon>
        <taxon>Entelegynae</taxon>
        <taxon>Araneoidea</taxon>
        <taxon>Nephilidae</taxon>
        <taxon>Nephila</taxon>
    </lineage>
</organism>
<proteinExistence type="predicted"/>
<dbReference type="Gene3D" id="1.10.390.10">
    <property type="entry name" value="Neutral Protease Domain 2"/>
    <property type="match status" value="1"/>
</dbReference>
<dbReference type="PANTHER" id="PTHR11533">
    <property type="entry name" value="PROTEASE M1 ZINC METALLOPROTEASE"/>
    <property type="match status" value="1"/>
</dbReference>
<dbReference type="GO" id="GO:0008270">
    <property type="term" value="F:zinc ion binding"/>
    <property type="evidence" value="ECO:0007669"/>
    <property type="project" value="InterPro"/>
</dbReference>
<dbReference type="EMBL" id="BMAW01129553">
    <property type="protein sequence ID" value="GFU30894.1"/>
    <property type="molecule type" value="Genomic_DNA"/>
</dbReference>
<accession>A0A8X6QTF9</accession>
<dbReference type="InterPro" id="IPR027268">
    <property type="entry name" value="Peptidase_M4/M1_CTD_sf"/>
</dbReference>
<keyword evidence="1" id="KW-0031">Aminopeptidase</keyword>
<protein>
    <recommendedName>
        <fullName evidence="2">Peptidase M1 membrane alanine aminopeptidase domain-containing protein</fullName>
    </recommendedName>
</protein>
<reference evidence="4" key="1">
    <citation type="submission" date="2020-08" db="EMBL/GenBank/DDBJ databases">
        <title>Multicomponent nature underlies the extraordinary mechanical properties of spider dragline silk.</title>
        <authorList>
            <person name="Kono N."/>
            <person name="Nakamura H."/>
            <person name="Mori M."/>
            <person name="Yoshida Y."/>
            <person name="Ohtoshi R."/>
            <person name="Malay A.D."/>
            <person name="Moran D.A.P."/>
            <person name="Tomita M."/>
            <person name="Numata K."/>
            <person name="Arakawa K."/>
        </authorList>
    </citation>
    <scope>NUCLEOTIDE SEQUENCE</scope>
</reference>
<sequence>MSWWDDLWLNEGFASYVEYKGVDEQHPQWDTQDGTPQHRSLDVREFLNSRLHRWIGRTKPWPMRSSKLSVSSCEGI</sequence>
<keyword evidence="1" id="KW-0645">Protease</keyword>
<dbReference type="GO" id="GO:0042277">
    <property type="term" value="F:peptide binding"/>
    <property type="evidence" value="ECO:0007669"/>
    <property type="project" value="TreeGrafter"/>
</dbReference>
<dbReference type="Proteomes" id="UP000887013">
    <property type="component" value="Unassembled WGS sequence"/>
</dbReference>
<dbReference type="GO" id="GO:0005615">
    <property type="term" value="C:extracellular space"/>
    <property type="evidence" value="ECO:0007669"/>
    <property type="project" value="TreeGrafter"/>
</dbReference>
<evidence type="ECO:0000313" key="5">
    <source>
        <dbReference type="Proteomes" id="UP000887013"/>
    </source>
</evidence>
<dbReference type="Pfam" id="PF01433">
    <property type="entry name" value="Peptidase_M1"/>
    <property type="match status" value="1"/>
</dbReference>
<evidence type="ECO:0000259" key="2">
    <source>
        <dbReference type="Pfam" id="PF01433"/>
    </source>
</evidence>
<name>A0A8X6QTF9_NEPPI</name>
<evidence type="ECO:0000256" key="1">
    <source>
        <dbReference type="ARBA" id="ARBA00022438"/>
    </source>
</evidence>
<dbReference type="GO" id="GO:0005737">
    <property type="term" value="C:cytoplasm"/>
    <property type="evidence" value="ECO:0007669"/>
    <property type="project" value="TreeGrafter"/>
</dbReference>
<dbReference type="SUPFAM" id="SSF55486">
    <property type="entry name" value="Metalloproteases ('zincins'), catalytic domain"/>
    <property type="match status" value="1"/>
</dbReference>
<evidence type="ECO:0000313" key="4">
    <source>
        <dbReference type="EMBL" id="GFU30894.1"/>
    </source>
</evidence>